<reference evidence="2 3" key="1">
    <citation type="submission" date="2011-11" db="EMBL/GenBank/DDBJ databases">
        <authorList>
            <person name="Weinstock G."/>
            <person name="Sodergren E."/>
            <person name="Clifton S."/>
            <person name="Fulton L."/>
            <person name="Fulton B."/>
            <person name="Courtney L."/>
            <person name="Fronick C."/>
            <person name="Harrison M."/>
            <person name="Strong C."/>
            <person name="Farmer C."/>
            <person name="Delahaunty K."/>
            <person name="Markovic C."/>
            <person name="Hall O."/>
            <person name="Minx P."/>
            <person name="Tomlinson C."/>
            <person name="Mitreva M."/>
            <person name="Hou S."/>
            <person name="Chen J."/>
            <person name="Wollam A."/>
            <person name="Pepin K.H."/>
            <person name="Johnson M."/>
            <person name="Bhonagiri V."/>
            <person name="Zhang X."/>
            <person name="Suruliraj S."/>
            <person name="Warren W."/>
            <person name="Chinwalla A."/>
            <person name="Mardis E.R."/>
            <person name="Wilson R.K."/>
        </authorList>
    </citation>
    <scope>NUCLEOTIDE SEQUENCE [LARGE SCALE GENOMIC DNA]</scope>
    <source>
        <strain evidence="2 3">YIT 11816</strain>
    </source>
</reference>
<dbReference type="PANTHER" id="PTHR34614:SF2">
    <property type="entry name" value="TRANSPOSASE IS4-LIKE DOMAIN-CONTAINING PROTEIN"/>
    <property type="match status" value="1"/>
</dbReference>
<dbReference type="GO" id="GO:0006313">
    <property type="term" value="P:DNA transposition"/>
    <property type="evidence" value="ECO:0007669"/>
    <property type="project" value="InterPro"/>
</dbReference>
<feature type="non-terminal residue" evidence="2">
    <location>
        <position position="271"/>
    </location>
</feature>
<dbReference type="OrthoDB" id="8547152at2"/>
<name>H3KBU8_9BURK</name>
<dbReference type="InterPro" id="IPR002559">
    <property type="entry name" value="Transposase_11"/>
</dbReference>
<protein>
    <recommendedName>
        <fullName evidence="1">Transposase IS4-like domain-containing protein</fullName>
    </recommendedName>
</protein>
<dbReference type="NCBIfam" id="NF033559">
    <property type="entry name" value="transpos_IS1634"/>
    <property type="match status" value="1"/>
</dbReference>
<feature type="domain" description="Transposase IS4-like" evidence="1">
    <location>
        <begin position="88"/>
        <end position="225"/>
    </location>
</feature>
<dbReference type="InterPro" id="IPR047654">
    <property type="entry name" value="IS1634_transpos"/>
</dbReference>
<dbReference type="HOGENOM" id="CLU_022426_1_0_4"/>
<dbReference type="Pfam" id="PF01609">
    <property type="entry name" value="DDE_Tnp_1"/>
    <property type="match status" value="1"/>
</dbReference>
<evidence type="ECO:0000259" key="1">
    <source>
        <dbReference type="Pfam" id="PF01609"/>
    </source>
</evidence>
<proteinExistence type="predicted"/>
<dbReference type="STRING" id="762967.HMPREF9440_00195"/>
<comment type="caution">
    <text evidence="2">The sequence shown here is derived from an EMBL/GenBank/DDBJ whole genome shotgun (WGS) entry which is preliminary data.</text>
</comment>
<dbReference type="GO" id="GO:0004803">
    <property type="term" value="F:transposase activity"/>
    <property type="evidence" value="ECO:0007669"/>
    <property type="project" value="InterPro"/>
</dbReference>
<dbReference type="Proteomes" id="UP000004956">
    <property type="component" value="Unassembled WGS sequence"/>
</dbReference>
<dbReference type="RefSeq" id="WP_008540573.1">
    <property type="nucleotide sequence ID" value="NZ_JH604857.1"/>
</dbReference>
<gene>
    <name evidence="2" type="ORF">HMPREF9440_00195</name>
</gene>
<dbReference type="GO" id="GO:0003677">
    <property type="term" value="F:DNA binding"/>
    <property type="evidence" value="ECO:0007669"/>
    <property type="project" value="InterPro"/>
</dbReference>
<dbReference type="PANTHER" id="PTHR34614">
    <property type="match status" value="1"/>
</dbReference>
<feature type="non-terminal residue" evidence="2">
    <location>
        <position position="1"/>
    </location>
</feature>
<evidence type="ECO:0000313" key="3">
    <source>
        <dbReference type="Proteomes" id="UP000004956"/>
    </source>
</evidence>
<sequence length="271" mass="31543">YFTNYRRNHKISYDLNQAVFLACLGRIVTPASKRSTWMNRGRYLFDFEEVKLADLYGSLGVLAERKEYIIRKLNESIGKMYQRDLAIALYDVTTFYFESFTEDELRRRGMSKEHRTQETQVVLGLLVDSEGVPITYELFPGNTAEVGTLLKVVDEFRRQYNIEDVTVIADSGLNQTLNLEALETYGFKYIVGYPPYVKLTQQEQDLILDPEGWVNTMDGDDIDWGVKDVSMPLRKRLVDSETGRSRQITLDARCIATYSRKRYFHDIDELE</sequence>
<evidence type="ECO:0000313" key="2">
    <source>
        <dbReference type="EMBL" id="EHY32410.1"/>
    </source>
</evidence>
<dbReference type="AlphaFoldDB" id="H3KBU8"/>
<organism evidence="2 3">
    <name type="scientific">Sutterella parvirubra YIT 11816</name>
    <dbReference type="NCBI Taxonomy" id="762967"/>
    <lineage>
        <taxon>Bacteria</taxon>
        <taxon>Pseudomonadati</taxon>
        <taxon>Pseudomonadota</taxon>
        <taxon>Betaproteobacteria</taxon>
        <taxon>Burkholderiales</taxon>
        <taxon>Sutterellaceae</taxon>
        <taxon>Sutterella</taxon>
    </lineage>
</organism>
<dbReference type="EMBL" id="AFBQ01000024">
    <property type="protein sequence ID" value="EHY32410.1"/>
    <property type="molecule type" value="Genomic_DNA"/>
</dbReference>
<accession>H3KBU8</accession>
<keyword evidence="3" id="KW-1185">Reference proteome</keyword>